<evidence type="ECO:0000313" key="5">
    <source>
        <dbReference type="EMBL" id="QBF84443.1"/>
    </source>
</evidence>
<protein>
    <submittedName>
        <fullName evidence="5">Transporter substrate-binding domain-containing protein</fullName>
    </submittedName>
</protein>
<organism evidence="5 6">
    <name type="scientific">Shewanella maritima</name>
    <dbReference type="NCBI Taxonomy" id="2520507"/>
    <lineage>
        <taxon>Bacteria</taxon>
        <taxon>Pseudomonadati</taxon>
        <taxon>Pseudomonadota</taxon>
        <taxon>Gammaproteobacteria</taxon>
        <taxon>Alteromonadales</taxon>
        <taxon>Shewanellaceae</taxon>
        <taxon>Shewanella</taxon>
    </lineage>
</organism>
<accession>A0A411PLM0</accession>
<evidence type="ECO:0000259" key="4">
    <source>
        <dbReference type="Pfam" id="PF00497"/>
    </source>
</evidence>
<name>A0A411PLM0_9GAMM</name>
<evidence type="ECO:0000313" key="6">
    <source>
        <dbReference type="Proteomes" id="UP000291106"/>
    </source>
</evidence>
<dbReference type="PANTHER" id="PTHR35936">
    <property type="entry name" value="MEMBRANE-BOUND LYTIC MUREIN TRANSGLYCOSYLASE F"/>
    <property type="match status" value="1"/>
</dbReference>
<keyword evidence="2 3" id="KW-0732">Signal</keyword>
<dbReference type="Proteomes" id="UP000291106">
    <property type="component" value="Chromosome"/>
</dbReference>
<evidence type="ECO:0000256" key="2">
    <source>
        <dbReference type="ARBA" id="ARBA00022729"/>
    </source>
</evidence>
<dbReference type="OrthoDB" id="245568at2"/>
<keyword evidence="6" id="KW-1185">Reference proteome</keyword>
<dbReference type="Pfam" id="PF00497">
    <property type="entry name" value="SBP_bac_3"/>
    <property type="match status" value="1"/>
</dbReference>
<evidence type="ECO:0000256" key="3">
    <source>
        <dbReference type="SAM" id="SignalP"/>
    </source>
</evidence>
<feature type="domain" description="Solute-binding protein family 3/N-terminal" evidence="4">
    <location>
        <begin position="36"/>
        <end position="259"/>
    </location>
</feature>
<feature type="chain" id="PRO_5019250734" evidence="3">
    <location>
        <begin position="31"/>
        <end position="267"/>
    </location>
</feature>
<dbReference type="EMBL" id="CP036200">
    <property type="protein sequence ID" value="QBF84443.1"/>
    <property type="molecule type" value="Genomic_DNA"/>
</dbReference>
<sequence length="267" mass="29888">MEHVLLLNAKAVRDLVLASLLTLVSLSAAAQQVNLTSGEWPPYTSESIYQNGFAAEVVRQAYQAVGIKVHIGHFPWKRSYHYAETGTGLGGDVWHGSIAWVKTPERETLFHYSTPLLSDNMVLYSLKKAPIEWTTLTDLAGLTIGATEHTNYEILESAQNKGLIKLQRAGNYDILFQRLLAERIDAVPQLKSVGEFYLSNNVKGADKDKITRSDSILSTREFHLILNKANPNNKQFAADFDRGLAIIKQNGVYQDLINKLNRGRYNN</sequence>
<dbReference type="PANTHER" id="PTHR35936:SF25">
    <property type="entry name" value="ABC TRANSPORTER SUBSTRATE-BINDING PROTEIN"/>
    <property type="match status" value="1"/>
</dbReference>
<dbReference type="InterPro" id="IPR001638">
    <property type="entry name" value="Solute-binding_3/MltF_N"/>
</dbReference>
<evidence type="ECO:0000256" key="1">
    <source>
        <dbReference type="ARBA" id="ARBA00010333"/>
    </source>
</evidence>
<comment type="similarity">
    <text evidence="1">Belongs to the bacterial solute-binding protein 3 family.</text>
</comment>
<feature type="signal peptide" evidence="3">
    <location>
        <begin position="1"/>
        <end position="30"/>
    </location>
</feature>
<proteinExistence type="inferred from homology"/>
<reference evidence="5 6" key="1">
    <citation type="submission" date="2019-02" db="EMBL/GenBank/DDBJ databases">
        <title>Shewanella sp. D4-2 isolated from Dokdo Island.</title>
        <authorList>
            <person name="Baek K."/>
        </authorList>
    </citation>
    <scope>NUCLEOTIDE SEQUENCE [LARGE SCALE GENOMIC DNA]</scope>
    <source>
        <strain evidence="5 6">D4-2</strain>
    </source>
</reference>
<dbReference type="Gene3D" id="3.40.190.10">
    <property type="entry name" value="Periplasmic binding protein-like II"/>
    <property type="match status" value="2"/>
</dbReference>
<dbReference type="SUPFAM" id="SSF53850">
    <property type="entry name" value="Periplasmic binding protein-like II"/>
    <property type="match status" value="1"/>
</dbReference>
<dbReference type="AlphaFoldDB" id="A0A411PLM0"/>
<gene>
    <name evidence="5" type="ORF">EXU30_18560</name>
</gene>
<dbReference type="KEGG" id="smai:EXU30_18560"/>